<dbReference type="PROSITE" id="PS50092">
    <property type="entry name" value="TSP1"/>
    <property type="match status" value="2"/>
</dbReference>
<evidence type="ECO:0000313" key="8">
    <source>
        <dbReference type="EMBL" id="OLQ10323.1"/>
    </source>
</evidence>
<comment type="caution">
    <text evidence="8">The sequence shown here is derived from an EMBL/GenBank/DDBJ whole genome shotgun (WGS) entry which is preliminary data.</text>
</comment>
<keyword evidence="3" id="KW-0732">Signal</keyword>
<keyword evidence="5" id="KW-1015">Disulfide bond</keyword>
<evidence type="ECO:0000256" key="6">
    <source>
        <dbReference type="SAM" id="MobiDB-lite"/>
    </source>
</evidence>
<comment type="subcellular location">
    <subcellularLocation>
        <location evidence="1">Secreted</location>
    </subcellularLocation>
</comment>
<accession>A0A1Q9ESD0</accession>
<dbReference type="AlphaFoldDB" id="A0A1Q9ESD0"/>
<dbReference type="SUPFAM" id="SSF82895">
    <property type="entry name" value="TSP-1 type 1 repeat"/>
    <property type="match status" value="1"/>
</dbReference>
<feature type="compositionally biased region" description="Basic and acidic residues" evidence="6">
    <location>
        <begin position="711"/>
        <end position="722"/>
    </location>
</feature>
<dbReference type="InterPro" id="IPR000884">
    <property type="entry name" value="TSP1_rpt"/>
</dbReference>
<feature type="compositionally biased region" description="Low complexity" evidence="6">
    <location>
        <begin position="665"/>
        <end position="680"/>
    </location>
</feature>
<dbReference type="InterPro" id="IPR036383">
    <property type="entry name" value="TSP1_rpt_sf"/>
</dbReference>
<feature type="compositionally biased region" description="Low complexity" evidence="6">
    <location>
        <begin position="689"/>
        <end position="705"/>
    </location>
</feature>
<name>A0A1Q9ESD0_SYMMI</name>
<keyword evidence="7" id="KW-1133">Transmembrane helix</keyword>
<keyword evidence="2" id="KW-0964">Secreted</keyword>
<organism evidence="8 9">
    <name type="scientific">Symbiodinium microadriaticum</name>
    <name type="common">Dinoflagellate</name>
    <name type="synonym">Zooxanthella microadriatica</name>
    <dbReference type="NCBI Taxonomy" id="2951"/>
    <lineage>
        <taxon>Eukaryota</taxon>
        <taxon>Sar</taxon>
        <taxon>Alveolata</taxon>
        <taxon>Dinophyceae</taxon>
        <taxon>Suessiales</taxon>
        <taxon>Symbiodiniaceae</taxon>
        <taxon>Symbiodinium</taxon>
    </lineage>
</organism>
<sequence>MLDSPPLKAARAIRRSEWSRWEECGCDGVQRRHREIVAANRNGGAACAGPQKQLRPCNGPCGRLICLHIIMFLNIEMMLTMLMMFTAVTAVRIDDFVSMVMVVLMLPMMQVVLMTIKQGGAEDCSFHALEKGSKMTPWEPWSDCTKTCAGGGPKIAELLYLQDPLERLQRDLSLCGDGEKTRSRIIEVQPDNGGRLCPPHVSAETAHCILRPAPDREVDGDDLAVPVLCQVYVPWIWTVSGPFGKTGLPAPRLTLADVDDNEEEDDEWQDGVDRVDEVMSAMIVMMSRGGAGCEGVFADFELCDQVRKQLGGKPCRGSLEVGPVRQRCAPDSLVCLLVYILSNYVVELAADFVLGNGCKNDRAHCTGWDDVIAAVEWGYIRAPSDVLVDLELEPLKLLSAAAVLVRSRLLGQISGPARKQRKFLASFRRRWGARYGRLRAENVVGVEATVLFQFMNEVLLASMCQESALQGILLPQVLLGNEHQLSVRTLRTWRPSLPNNLHIWREKGAWTNTGLIKRFLSLLARSLGGVVEKRTLLVLMNPSHLDYSLIAHARRHSLRLVLVPAKKTKWLQPADELGLDTPPQVPARTPTRFCMLHACVTDEVARQLSTEDLTELRAEEDWRELCSVTCKRRSALCKAFRGSTVKIQNEEFDTSVRKNSGFKRCSSAMSDSSDSSSSSEAEAEEAELAEACGSSSSGAEPASPSCFPPTLDDRKSQHRLIPEDISKKDLGELLLKYFRLHGQDAALKVLQRAARICSKRRTRTIRASATGRRQRKKMEGDDTLWNYLGEQRCIVSLVSKTNKVWHPTQTGRTLQGAPKYSVAYFRVPSAVQEWVSTTHKSKALILSGRGEIAAALASMCGHHHFISSRDQIKGLILLNSEGLLWDEACFAEIDVDLCKGLVDLEHDRSIRCRHVDGMIPAGTPRVYATNHAWESFWPRLDREHRHAIQRHAEWVTAAEDLRLQGLEELVGDEDIFGHGGQLD</sequence>
<dbReference type="PANTHER" id="PTHR22906:SF43">
    <property type="entry name" value="PROPERDIN"/>
    <property type="match status" value="1"/>
</dbReference>
<dbReference type="Pfam" id="PF00090">
    <property type="entry name" value="TSP_1"/>
    <property type="match status" value="2"/>
</dbReference>
<evidence type="ECO:0000256" key="5">
    <source>
        <dbReference type="ARBA" id="ARBA00023157"/>
    </source>
</evidence>
<evidence type="ECO:0000256" key="1">
    <source>
        <dbReference type="ARBA" id="ARBA00004613"/>
    </source>
</evidence>
<dbReference type="SMART" id="SM00209">
    <property type="entry name" value="TSP1"/>
    <property type="match status" value="2"/>
</dbReference>
<dbReference type="PANTHER" id="PTHR22906">
    <property type="entry name" value="PROPERDIN"/>
    <property type="match status" value="1"/>
</dbReference>
<keyword evidence="9" id="KW-1185">Reference proteome</keyword>
<dbReference type="Gene3D" id="2.20.100.10">
    <property type="entry name" value="Thrombospondin type-1 (TSP1) repeat"/>
    <property type="match status" value="2"/>
</dbReference>
<evidence type="ECO:0000256" key="3">
    <source>
        <dbReference type="ARBA" id="ARBA00022729"/>
    </source>
</evidence>
<evidence type="ECO:0000256" key="4">
    <source>
        <dbReference type="ARBA" id="ARBA00022737"/>
    </source>
</evidence>
<dbReference type="Proteomes" id="UP000186817">
    <property type="component" value="Unassembled WGS sequence"/>
</dbReference>
<keyword evidence="4" id="KW-0677">Repeat</keyword>
<proteinExistence type="predicted"/>
<feature type="transmembrane region" description="Helical" evidence="7">
    <location>
        <begin position="64"/>
        <end position="90"/>
    </location>
</feature>
<gene>
    <name evidence="8" type="ORF">AK812_SmicGene6048</name>
</gene>
<dbReference type="EMBL" id="LSRX01000081">
    <property type="protein sequence ID" value="OLQ10323.1"/>
    <property type="molecule type" value="Genomic_DNA"/>
</dbReference>
<dbReference type="InterPro" id="IPR052065">
    <property type="entry name" value="Compl_asym_regulator"/>
</dbReference>
<evidence type="ECO:0000256" key="7">
    <source>
        <dbReference type="SAM" id="Phobius"/>
    </source>
</evidence>
<reference evidence="8 9" key="1">
    <citation type="submission" date="2016-02" db="EMBL/GenBank/DDBJ databases">
        <title>Genome analysis of coral dinoflagellate symbionts highlights evolutionary adaptations to a symbiotic lifestyle.</title>
        <authorList>
            <person name="Aranda M."/>
            <person name="Li Y."/>
            <person name="Liew Y.J."/>
            <person name="Baumgarten S."/>
            <person name="Simakov O."/>
            <person name="Wilson M."/>
            <person name="Piel J."/>
            <person name="Ashoor H."/>
            <person name="Bougouffa S."/>
            <person name="Bajic V.B."/>
            <person name="Ryu T."/>
            <person name="Ravasi T."/>
            <person name="Bayer T."/>
            <person name="Micklem G."/>
            <person name="Kim H."/>
            <person name="Bhak J."/>
            <person name="Lajeunesse T.C."/>
            <person name="Voolstra C.R."/>
        </authorList>
    </citation>
    <scope>NUCLEOTIDE SEQUENCE [LARGE SCALE GENOMIC DNA]</scope>
    <source>
        <strain evidence="8 9">CCMP2467</strain>
    </source>
</reference>
<evidence type="ECO:0000256" key="2">
    <source>
        <dbReference type="ARBA" id="ARBA00022525"/>
    </source>
</evidence>
<feature type="region of interest" description="Disordered" evidence="6">
    <location>
        <begin position="663"/>
        <end position="722"/>
    </location>
</feature>
<keyword evidence="7" id="KW-0812">Transmembrane</keyword>
<protein>
    <submittedName>
        <fullName evidence="8">Uncharacterized protein</fullName>
    </submittedName>
</protein>
<keyword evidence="7" id="KW-0472">Membrane</keyword>
<feature type="transmembrane region" description="Helical" evidence="7">
    <location>
        <begin position="96"/>
        <end position="116"/>
    </location>
</feature>
<evidence type="ECO:0000313" key="9">
    <source>
        <dbReference type="Proteomes" id="UP000186817"/>
    </source>
</evidence>